<sequence length="461" mass="50369">MRILLTAHRFPPDAIAGVERYTQSLASELTSRGDCVHVVTRRPAMEPNSPGVEVERIAGGPTVHRFVGGGGGDQDAPEVRRKLESLFEGVLAWSEPEVVHINHLGDLSPRFAEIARCRGAEVVLSLHDFFLVCAHAHLRRPTGELCDGPRRGKECHRTCFASTAPSGLARWEKRCDDYRSVLGQAGRIICPSRFIASYFEAYGVPSERLQVIPNGVSIPPDEAPELASQPRQGGPVLQLVFLGTVVAHKGVHMILEALSRAALGAVRLWAIGATPDPEYTRLLRKRAERIAGLEFRLYGPYDPRILPLLLRDADCAIVPSLVAESFSITTREALVRSVPVLASRLGALPEAIQDGENGFTFNPDQPEELASLLRRIATEPGLLRRLRGGARASRTLTTAQHADLVRSVYEDVLSRSSRGTICVRTEPGITGGVPGPVAQPGWLNVLRTRHGGRRWKPKSAR</sequence>
<accession>A0A5B9W9M3</accession>
<dbReference type="Gene3D" id="3.40.50.2000">
    <property type="entry name" value="Glycogen Phosphorylase B"/>
    <property type="match status" value="2"/>
</dbReference>
<keyword evidence="2" id="KW-0808">Transferase</keyword>
<protein>
    <submittedName>
        <fullName evidence="2">GDP-mannose-dependent alpha-(1-2)-phosphatidylinositol mannosyltransferase</fullName>
        <ecNumber evidence="2">2.4.1.345</ecNumber>
    </submittedName>
</protein>
<dbReference type="Proteomes" id="UP000324233">
    <property type="component" value="Chromosome"/>
</dbReference>
<dbReference type="GO" id="GO:0043750">
    <property type="term" value="F:phosphatidylinositol alpha-mannosyltransferase activity"/>
    <property type="evidence" value="ECO:0007669"/>
    <property type="project" value="UniProtKB-EC"/>
</dbReference>
<organism evidence="2 3">
    <name type="scientific">Aquisphaera giovannonii</name>
    <dbReference type="NCBI Taxonomy" id="406548"/>
    <lineage>
        <taxon>Bacteria</taxon>
        <taxon>Pseudomonadati</taxon>
        <taxon>Planctomycetota</taxon>
        <taxon>Planctomycetia</taxon>
        <taxon>Isosphaerales</taxon>
        <taxon>Isosphaeraceae</taxon>
        <taxon>Aquisphaera</taxon>
    </lineage>
</organism>
<dbReference type="InterPro" id="IPR028098">
    <property type="entry name" value="Glyco_trans_4-like_N"/>
</dbReference>
<dbReference type="Pfam" id="PF13439">
    <property type="entry name" value="Glyco_transf_4"/>
    <property type="match status" value="1"/>
</dbReference>
<dbReference type="EMBL" id="CP042997">
    <property type="protein sequence ID" value="QEH36939.1"/>
    <property type="molecule type" value="Genomic_DNA"/>
</dbReference>
<dbReference type="InterPro" id="IPR050194">
    <property type="entry name" value="Glycosyltransferase_grp1"/>
</dbReference>
<dbReference type="AlphaFoldDB" id="A0A5B9W9M3"/>
<feature type="domain" description="Glycosyltransferase subfamily 4-like N-terminal" evidence="1">
    <location>
        <begin position="17"/>
        <end position="217"/>
    </location>
</feature>
<dbReference type="PANTHER" id="PTHR45947:SF13">
    <property type="entry name" value="TRANSFERASE"/>
    <property type="match status" value="1"/>
</dbReference>
<dbReference type="EC" id="2.4.1.345" evidence="2"/>
<name>A0A5B9W9M3_9BACT</name>
<proteinExistence type="predicted"/>
<dbReference type="PANTHER" id="PTHR45947">
    <property type="entry name" value="SULFOQUINOVOSYL TRANSFERASE SQD2"/>
    <property type="match status" value="1"/>
</dbReference>
<dbReference type="KEGG" id="agv:OJF2_55240"/>
<dbReference type="Pfam" id="PF13692">
    <property type="entry name" value="Glyco_trans_1_4"/>
    <property type="match status" value="1"/>
</dbReference>
<evidence type="ECO:0000313" key="2">
    <source>
        <dbReference type="EMBL" id="QEH36939.1"/>
    </source>
</evidence>
<dbReference type="RefSeq" id="WP_168222072.1">
    <property type="nucleotide sequence ID" value="NZ_CP042997.1"/>
</dbReference>
<evidence type="ECO:0000259" key="1">
    <source>
        <dbReference type="Pfam" id="PF13439"/>
    </source>
</evidence>
<keyword evidence="3" id="KW-1185">Reference proteome</keyword>
<dbReference type="SUPFAM" id="SSF53756">
    <property type="entry name" value="UDP-Glycosyltransferase/glycogen phosphorylase"/>
    <property type="match status" value="1"/>
</dbReference>
<gene>
    <name evidence="2" type="primary">pimA_2</name>
    <name evidence="2" type="ORF">OJF2_55240</name>
</gene>
<evidence type="ECO:0000313" key="3">
    <source>
        <dbReference type="Proteomes" id="UP000324233"/>
    </source>
</evidence>
<keyword evidence="2" id="KW-0328">Glycosyltransferase</keyword>
<reference evidence="2 3" key="1">
    <citation type="submission" date="2019-08" db="EMBL/GenBank/DDBJ databases">
        <title>Deep-cultivation of Planctomycetes and their phenomic and genomic characterization uncovers novel biology.</title>
        <authorList>
            <person name="Wiegand S."/>
            <person name="Jogler M."/>
            <person name="Boedeker C."/>
            <person name="Pinto D."/>
            <person name="Vollmers J."/>
            <person name="Rivas-Marin E."/>
            <person name="Kohn T."/>
            <person name="Peeters S.H."/>
            <person name="Heuer A."/>
            <person name="Rast P."/>
            <person name="Oberbeckmann S."/>
            <person name="Bunk B."/>
            <person name="Jeske O."/>
            <person name="Meyerdierks A."/>
            <person name="Storesund J.E."/>
            <person name="Kallscheuer N."/>
            <person name="Luecker S."/>
            <person name="Lage O.M."/>
            <person name="Pohl T."/>
            <person name="Merkel B.J."/>
            <person name="Hornburger P."/>
            <person name="Mueller R.-W."/>
            <person name="Bruemmer F."/>
            <person name="Labrenz M."/>
            <person name="Spormann A.M."/>
            <person name="Op den Camp H."/>
            <person name="Overmann J."/>
            <person name="Amann R."/>
            <person name="Jetten M.S.M."/>
            <person name="Mascher T."/>
            <person name="Medema M.H."/>
            <person name="Devos D.P."/>
            <person name="Kaster A.-K."/>
            <person name="Ovreas L."/>
            <person name="Rohde M."/>
            <person name="Galperin M.Y."/>
            <person name="Jogler C."/>
        </authorList>
    </citation>
    <scope>NUCLEOTIDE SEQUENCE [LARGE SCALE GENOMIC DNA]</scope>
    <source>
        <strain evidence="2 3">OJF2</strain>
    </source>
</reference>